<dbReference type="ExpressionAtlas" id="A0A5K4EE15">
    <property type="expression patterns" value="baseline"/>
</dbReference>
<keyword evidence="2" id="KW-0963">Cytoplasm</keyword>
<evidence type="ECO:0000256" key="1">
    <source>
        <dbReference type="ARBA" id="ARBA00004120"/>
    </source>
</evidence>
<evidence type="ECO:0000313" key="6">
    <source>
        <dbReference type="WBParaSite" id="Smp_049610.2"/>
    </source>
</evidence>
<dbReference type="WBParaSite" id="Smp_049610.2">
    <property type="protein sequence ID" value="Smp_049610.2"/>
    <property type="gene ID" value="Smp_049610"/>
</dbReference>
<keyword evidence="4" id="KW-0206">Cytoskeleton</keyword>
<dbReference type="InterPro" id="IPR010796">
    <property type="entry name" value="C2_B9-type_dom"/>
</dbReference>
<proteinExistence type="predicted"/>
<evidence type="ECO:0000256" key="3">
    <source>
        <dbReference type="ARBA" id="ARBA00022794"/>
    </source>
</evidence>
<dbReference type="Pfam" id="PF07162">
    <property type="entry name" value="B9-C2"/>
    <property type="match status" value="1"/>
</dbReference>
<reference evidence="6" key="1">
    <citation type="submission" date="2019-11" db="UniProtKB">
        <authorList>
            <consortium name="WormBaseParasite"/>
        </authorList>
    </citation>
    <scope>IDENTIFICATION</scope>
    <source>
        <strain evidence="6">Puerto Rican</strain>
    </source>
</reference>
<sequence length="168" mass="18998">MFSHPIEFDLTYKPEISIDLTKGSVSIWPTLYFEVQSLDFWTRSRTEGYGFTELPRTAGAHSIGVSCWRPVGDSVVEELRRFFIGGTCQLEDPTFAKIPGSFESNNLVKYGFRTKSTGKIFLHLNCAIQSWIALAHMDVSTIIKAYQKARSKLLETRKVIEGLGKLNL</sequence>
<keyword evidence="3" id="KW-0970">Cilium biogenesis/degradation</keyword>
<protein>
    <submittedName>
        <fullName evidence="6">Uncharacterized protein</fullName>
    </submittedName>
</protein>
<organism evidence="6">
    <name type="scientific">Schistosoma mansoni</name>
    <name type="common">Blood fluke</name>
    <dbReference type="NCBI Taxonomy" id="6183"/>
    <lineage>
        <taxon>Eukaryota</taxon>
        <taxon>Metazoa</taxon>
        <taxon>Spiralia</taxon>
        <taxon>Lophotrochozoa</taxon>
        <taxon>Platyhelminthes</taxon>
        <taxon>Trematoda</taxon>
        <taxon>Digenea</taxon>
        <taxon>Strigeidida</taxon>
        <taxon>Schistosomatoidea</taxon>
        <taxon>Schistosomatidae</taxon>
        <taxon>Schistosoma</taxon>
    </lineage>
</organism>
<dbReference type="InParanoid" id="A0A5K4EE15"/>
<evidence type="ECO:0000256" key="2">
    <source>
        <dbReference type="ARBA" id="ARBA00022490"/>
    </source>
</evidence>
<evidence type="ECO:0000256" key="4">
    <source>
        <dbReference type="ARBA" id="ARBA00023212"/>
    </source>
</evidence>
<dbReference type="GO" id="GO:0036038">
    <property type="term" value="C:MKS complex"/>
    <property type="evidence" value="ECO:0007669"/>
    <property type="project" value="TreeGrafter"/>
</dbReference>
<dbReference type="GO" id="GO:0060271">
    <property type="term" value="P:cilium assembly"/>
    <property type="evidence" value="ECO:0007669"/>
    <property type="project" value="TreeGrafter"/>
</dbReference>
<comment type="subcellular location">
    <subcellularLocation>
        <location evidence="1">Cytoplasm</location>
        <location evidence="1">Cytoskeleton</location>
        <location evidence="1">Cilium basal body</location>
    </subcellularLocation>
</comment>
<evidence type="ECO:0000256" key="5">
    <source>
        <dbReference type="ARBA" id="ARBA00023273"/>
    </source>
</evidence>
<dbReference type="PROSITE" id="PS51381">
    <property type="entry name" value="C2_B9"/>
    <property type="match status" value="1"/>
</dbReference>
<dbReference type="AlphaFoldDB" id="A0A5K4EE15"/>
<name>A0A5K4EE15_SCHMA</name>
<dbReference type="PANTHER" id="PTHR12968">
    <property type="entry name" value="B9 DOMAIN-CONTAINING"/>
    <property type="match status" value="1"/>
</dbReference>
<keyword evidence="5" id="KW-0966">Cell projection</keyword>
<dbReference type="STRING" id="6183.A0A5K4EE15"/>
<dbReference type="PANTHER" id="PTHR12968:SF4">
    <property type="entry name" value="TECTONIC-LIKE COMPLEX MEMBER MKS1"/>
    <property type="match status" value="1"/>
</dbReference>
<accession>A0A5K4EE15</accession>